<organism evidence="2 3">
    <name type="scientific">Heligmosomoides polygyrus</name>
    <name type="common">Parasitic roundworm</name>
    <dbReference type="NCBI Taxonomy" id="6339"/>
    <lineage>
        <taxon>Eukaryota</taxon>
        <taxon>Metazoa</taxon>
        <taxon>Ecdysozoa</taxon>
        <taxon>Nematoda</taxon>
        <taxon>Chromadorea</taxon>
        <taxon>Rhabditida</taxon>
        <taxon>Rhabditina</taxon>
        <taxon>Rhabditomorpha</taxon>
        <taxon>Strongyloidea</taxon>
        <taxon>Heligmosomidae</taxon>
        <taxon>Heligmosomoides</taxon>
    </lineage>
</organism>
<proteinExistence type="predicted"/>
<dbReference type="Proteomes" id="UP000050761">
    <property type="component" value="Unassembled WGS sequence"/>
</dbReference>
<protein>
    <submittedName>
        <fullName evidence="1 3">Uncharacterized protein</fullName>
    </submittedName>
</protein>
<evidence type="ECO:0000313" key="3">
    <source>
        <dbReference type="WBParaSite" id="HPBE_0002595401-mRNA-1"/>
    </source>
</evidence>
<evidence type="ECO:0000313" key="2">
    <source>
        <dbReference type="Proteomes" id="UP000050761"/>
    </source>
</evidence>
<evidence type="ECO:0000313" key="1">
    <source>
        <dbReference type="EMBL" id="VDP54881.1"/>
    </source>
</evidence>
<dbReference type="EMBL" id="UZAH01038903">
    <property type="protein sequence ID" value="VDP54881.1"/>
    <property type="molecule type" value="Genomic_DNA"/>
</dbReference>
<gene>
    <name evidence="1" type="ORF">HPBE_LOCUS25953</name>
</gene>
<keyword evidence="2" id="KW-1185">Reference proteome</keyword>
<sequence>MAAGGDQKLLGEHCGPRGRRRHRNALLPLGNRHYASVGCRFIAEAHAAVLGNGDVVGEDGNSRLLRPRDGAQMSSGQLLEQLLPDSAAPNKNIMVSLCHHSCSPTHAASEFGQKCLHWAGGRDQ</sequence>
<dbReference type="WBParaSite" id="HPBE_0002595401-mRNA-1">
    <property type="protein sequence ID" value="HPBE_0002595401-mRNA-1"/>
    <property type="gene ID" value="HPBE_0002595401"/>
</dbReference>
<dbReference type="AlphaFoldDB" id="A0A183GTD4"/>
<accession>A0A3P8EEC5</accession>
<reference evidence="1 2" key="1">
    <citation type="submission" date="2018-11" db="EMBL/GenBank/DDBJ databases">
        <authorList>
            <consortium name="Pathogen Informatics"/>
        </authorList>
    </citation>
    <scope>NUCLEOTIDE SEQUENCE [LARGE SCALE GENOMIC DNA]</scope>
</reference>
<accession>A0A183GTD4</accession>
<name>A0A183GTD4_HELPZ</name>
<reference evidence="3" key="2">
    <citation type="submission" date="2019-09" db="UniProtKB">
        <authorList>
            <consortium name="WormBaseParasite"/>
        </authorList>
    </citation>
    <scope>IDENTIFICATION</scope>
</reference>